<dbReference type="EMBL" id="BCMS01000004">
    <property type="protein sequence ID" value="GAQ23707.1"/>
    <property type="molecule type" value="Genomic_DNA"/>
</dbReference>
<reference evidence="2" key="1">
    <citation type="submission" date="2015-11" db="EMBL/GenBank/DDBJ databases">
        <title>Draft Genome Sequence of the Radioresistant Bacterium Deinococcus grandis, Isolated from Freshwater Fish in Japan.</title>
        <authorList>
            <person name="Satoh K."/>
            <person name="Onodera T."/>
            <person name="Omoso K."/>
            <person name="Takeda-Yano K."/>
            <person name="Katayama T."/>
            <person name="Oono Y."/>
            <person name="Narumi I."/>
        </authorList>
    </citation>
    <scope>NUCLEOTIDE SEQUENCE [LARGE SCALE GENOMIC DNA]</scope>
    <source>
        <strain evidence="2">ATCC 43672</strain>
    </source>
</reference>
<dbReference type="AlphaFoldDB" id="A0A100HN20"/>
<evidence type="ECO:0000313" key="2">
    <source>
        <dbReference type="Proteomes" id="UP000056209"/>
    </source>
</evidence>
<dbReference type="Proteomes" id="UP000056209">
    <property type="component" value="Unassembled WGS sequence"/>
</dbReference>
<protein>
    <submittedName>
        <fullName evidence="1">Uncharacterized protein</fullName>
    </submittedName>
</protein>
<gene>
    <name evidence="1" type="ORF">DEIGR_320121</name>
</gene>
<dbReference type="RefSeq" id="WP_058979748.1">
    <property type="nucleotide sequence ID" value="NZ_BCMS01000004.1"/>
</dbReference>
<keyword evidence="2" id="KW-1185">Reference proteome</keyword>
<dbReference type="OrthoDB" id="9896249at2"/>
<name>A0A100HN20_9DEIO</name>
<accession>A0A100HN20</accession>
<proteinExistence type="predicted"/>
<organism evidence="1 2">
    <name type="scientific">Deinococcus grandis</name>
    <dbReference type="NCBI Taxonomy" id="57498"/>
    <lineage>
        <taxon>Bacteria</taxon>
        <taxon>Thermotogati</taxon>
        <taxon>Deinococcota</taxon>
        <taxon>Deinococci</taxon>
        <taxon>Deinococcales</taxon>
        <taxon>Deinococcaceae</taxon>
        <taxon>Deinococcus</taxon>
    </lineage>
</organism>
<sequence>MSLSHLHAALNRTDWAALAEQKEVLANEVASIRSARALLAAHECDSAADLALDQAESLDGILHWMDALMDAAQQDGFPVVFLTTTE</sequence>
<comment type="caution">
    <text evidence="1">The sequence shown here is derived from an EMBL/GenBank/DDBJ whole genome shotgun (WGS) entry which is preliminary data.</text>
</comment>
<evidence type="ECO:0000313" key="1">
    <source>
        <dbReference type="EMBL" id="GAQ23707.1"/>
    </source>
</evidence>